<reference evidence="3 4" key="1">
    <citation type="submission" date="2023-03" db="EMBL/GenBank/DDBJ databases">
        <title>Paludisphaera mucosa sp. nov. a novel planctomycete from northern fen.</title>
        <authorList>
            <person name="Ivanova A."/>
        </authorList>
    </citation>
    <scope>NUCLEOTIDE SEQUENCE [LARGE SCALE GENOMIC DNA]</scope>
    <source>
        <strain evidence="3 4">Pla2</strain>
    </source>
</reference>
<dbReference type="EMBL" id="JARRAG010000002">
    <property type="protein sequence ID" value="MDG3005231.1"/>
    <property type="molecule type" value="Genomic_DNA"/>
</dbReference>
<feature type="region of interest" description="Disordered" evidence="1">
    <location>
        <begin position="233"/>
        <end position="267"/>
    </location>
</feature>
<sequence length="386" mass="41647">MRPECRRRRFLQVAGAAMLAPIVAPSRSLRAAPAPPSAPVGIARCKKYDPQAILAELEGLMDRIGGIRPLVEGKTVAVKVNLVGNVRQGIHGKPANRTYQTHPAVVAAVAALLDRAGARRIRFLESTHQHEAFEPYLKAAGWDLDALTATKTPVEFEDTRNLGKRKNYQEFKVPGGGSLFPAYQLNPAYHDCDVYVSLGKLKNHYTAGVTLGMKNNFGITPIALYGQHEHKEDSTSSRAMFHSGEEGPAEGVPQELSKTTPRRPPYRVPRHIVDAVGIRPIDLVILDGIETTSGGEGPWVPALKVQEPGLLIAGRNAVCTDSIATAVMGYDPMAARATGPFPGDNHLAMAAALGLGTNDPKRIEVVGLPLAEARHPFGWEPPEREA</sequence>
<dbReference type="RefSeq" id="WP_277861576.1">
    <property type="nucleotide sequence ID" value="NZ_JARRAG010000002.1"/>
</dbReference>
<organism evidence="3 4">
    <name type="scientific">Paludisphaera mucosa</name>
    <dbReference type="NCBI Taxonomy" id="3030827"/>
    <lineage>
        <taxon>Bacteria</taxon>
        <taxon>Pseudomonadati</taxon>
        <taxon>Planctomycetota</taxon>
        <taxon>Planctomycetia</taxon>
        <taxon>Isosphaerales</taxon>
        <taxon>Isosphaeraceae</taxon>
        <taxon>Paludisphaera</taxon>
    </lineage>
</organism>
<accession>A0ABT6FCK1</accession>
<dbReference type="InterPro" id="IPR007160">
    <property type="entry name" value="DUF362"/>
</dbReference>
<dbReference type="InterPro" id="IPR006311">
    <property type="entry name" value="TAT_signal"/>
</dbReference>
<proteinExistence type="predicted"/>
<dbReference type="Pfam" id="PF04015">
    <property type="entry name" value="DUF362"/>
    <property type="match status" value="1"/>
</dbReference>
<protein>
    <submittedName>
        <fullName evidence="3">DUF362 domain-containing protein</fullName>
    </submittedName>
</protein>
<gene>
    <name evidence="3" type="ORF">PZE19_15690</name>
</gene>
<evidence type="ECO:0000313" key="4">
    <source>
        <dbReference type="Proteomes" id="UP001216907"/>
    </source>
</evidence>
<dbReference type="PROSITE" id="PS51318">
    <property type="entry name" value="TAT"/>
    <property type="match status" value="1"/>
</dbReference>
<keyword evidence="4" id="KW-1185">Reference proteome</keyword>
<feature type="domain" description="DUF362" evidence="2">
    <location>
        <begin position="76"/>
        <end position="325"/>
    </location>
</feature>
<comment type="caution">
    <text evidence="3">The sequence shown here is derived from an EMBL/GenBank/DDBJ whole genome shotgun (WGS) entry which is preliminary data.</text>
</comment>
<name>A0ABT6FCK1_9BACT</name>
<evidence type="ECO:0000256" key="1">
    <source>
        <dbReference type="SAM" id="MobiDB-lite"/>
    </source>
</evidence>
<evidence type="ECO:0000313" key="3">
    <source>
        <dbReference type="EMBL" id="MDG3005231.1"/>
    </source>
</evidence>
<dbReference type="Proteomes" id="UP001216907">
    <property type="component" value="Unassembled WGS sequence"/>
</dbReference>
<evidence type="ECO:0000259" key="2">
    <source>
        <dbReference type="Pfam" id="PF04015"/>
    </source>
</evidence>